<keyword evidence="2" id="KW-0479">Metal-binding</keyword>
<dbReference type="Pfam" id="PF13912">
    <property type="entry name" value="zf-C2H2_6"/>
    <property type="match status" value="1"/>
</dbReference>
<dbReference type="GO" id="GO:0005634">
    <property type="term" value="C:nucleus"/>
    <property type="evidence" value="ECO:0007669"/>
    <property type="project" value="UniProtKB-SubCell"/>
</dbReference>
<dbReference type="PROSITE" id="PS50157">
    <property type="entry name" value="ZINC_FINGER_C2H2_2"/>
    <property type="match status" value="3"/>
</dbReference>
<evidence type="ECO:0000256" key="6">
    <source>
        <dbReference type="ARBA" id="ARBA00023125"/>
    </source>
</evidence>
<proteinExistence type="predicted"/>
<keyword evidence="3" id="KW-0677">Repeat</keyword>
<evidence type="ECO:0000256" key="2">
    <source>
        <dbReference type="ARBA" id="ARBA00022723"/>
    </source>
</evidence>
<accession>A0ABD1CZ49</accession>
<keyword evidence="4 8" id="KW-0863">Zinc-finger</keyword>
<dbReference type="AlphaFoldDB" id="A0ABD1CZ49"/>
<gene>
    <name evidence="10" type="ORF">pipiens_001374</name>
</gene>
<dbReference type="SUPFAM" id="SSF57667">
    <property type="entry name" value="beta-beta-alpha zinc fingers"/>
    <property type="match status" value="1"/>
</dbReference>
<evidence type="ECO:0000256" key="3">
    <source>
        <dbReference type="ARBA" id="ARBA00022737"/>
    </source>
</evidence>
<evidence type="ECO:0000256" key="5">
    <source>
        <dbReference type="ARBA" id="ARBA00022833"/>
    </source>
</evidence>
<sequence>MENRESTVSIELIGYAIQLLQEMATELNQPNLPLSEVDRIIDAVSQVVPGWEALLADIQSGSRSENAPNQVPKPLVLKEEESSAADSVAVLLNTILAQLEAYKQLVVQVADCPRTPPLENLLSKLAEQGSDSLQRLRSFMETSAAGGQAMSNVELAVEESCVIEEKISVGQDSEAATPIISGRIKAVGSTRRSAVARPRVVLDDVLDHAVPKTKKDQKVQLGFVCDLCRKRYTSKQNLEGHMNSVHLKVKPFACRVCNQRFSIRAAQNRHQQRHFWMFNCDMCNNRYKLKAHLFQHKAKRH</sequence>
<comment type="subcellular location">
    <subcellularLocation>
        <location evidence="1">Nucleus</location>
    </subcellularLocation>
</comment>
<dbReference type="EMBL" id="JBEHCU010008485">
    <property type="protein sequence ID" value="KAL1382304.1"/>
    <property type="molecule type" value="Genomic_DNA"/>
</dbReference>
<dbReference type="GO" id="GO:0003677">
    <property type="term" value="F:DNA binding"/>
    <property type="evidence" value="ECO:0007669"/>
    <property type="project" value="UniProtKB-KW"/>
</dbReference>
<evidence type="ECO:0000256" key="1">
    <source>
        <dbReference type="ARBA" id="ARBA00004123"/>
    </source>
</evidence>
<dbReference type="PANTHER" id="PTHR24404">
    <property type="entry name" value="ZINC FINGER PROTEIN"/>
    <property type="match status" value="1"/>
</dbReference>
<protein>
    <recommendedName>
        <fullName evidence="9">C2H2-type domain-containing protein</fullName>
    </recommendedName>
</protein>
<dbReference type="SMART" id="SM00355">
    <property type="entry name" value="ZnF_C2H2"/>
    <property type="match status" value="3"/>
</dbReference>
<dbReference type="InterPro" id="IPR036236">
    <property type="entry name" value="Znf_C2H2_sf"/>
</dbReference>
<evidence type="ECO:0000256" key="4">
    <source>
        <dbReference type="ARBA" id="ARBA00022771"/>
    </source>
</evidence>
<dbReference type="Gene3D" id="3.30.160.60">
    <property type="entry name" value="Classic Zinc Finger"/>
    <property type="match status" value="2"/>
</dbReference>
<evidence type="ECO:0000256" key="8">
    <source>
        <dbReference type="PROSITE-ProRule" id="PRU00042"/>
    </source>
</evidence>
<name>A0ABD1CZ49_CULPP</name>
<feature type="domain" description="C2H2-type" evidence="9">
    <location>
        <begin position="278"/>
        <end position="301"/>
    </location>
</feature>
<dbReference type="InterPro" id="IPR050589">
    <property type="entry name" value="Ikaros_C2H2-ZF"/>
</dbReference>
<evidence type="ECO:0000313" key="11">
    <source>
        <dbReference type="Proteomes" id="UP001562425"/>
    </source>
</evidence>
<reference evidence="10 11" key="1">
    <citation type="submission" date="2024-05" db="EMBL/GenBank/DDBJ databases">
        <title>Culex pipiens pipiens assembly and annotation.</title>
        <authorList>
            <person name="Alout H."/>
            <person name="Durand T."/>
        </authorList>
    </citation>
    <scope>NUCLEOTIDE SEQUENCE [LARGE SCALE GENOMIC DNA]</scope>
    <source>
        <strain evidence="10">HA-2024</strain>
        <tissue evidence="10">Whole body</tissue>
    </source>
</reference>
<evidence type="ECO:0000259" key="9">
    <source>
        <dbReference type="PROSITE" id="PS50157"/>
    </source>
</evidence>
<comment type="caution">
    <text evidence="10">The sequence shown here is derived from an EMBL/GenBank/DDBJ whole genome shotgun (WGS) entry which is preliminary data.</text>
</comment>
<dbReference type="GO" id="GO:0008270">
    <property type="term" value="F:zinc ion binding"/>
    <property type="evidence" value="ECO:0007669"/>
    <property type="project" value="UniProtKB-KW"/>
</dbReference>
<keyword evidence="5" id="KW-0862">Zinc</keyword>
<keyword evidence="7" id="KW-0539">Nucleus</keyword>
<dbReference type="InterPro" id="IPR013087">
    <property type="entry name" value="Znf_C2H2_type"/>
</dbReference>
<dbReference type="Proteomes" id="UP001562425">
    <property type="component" value="Unassembled WGS sequence"/>
</dbReference>
<organism evidence="10 11">
    <name type="scientific">Culex pipiens pipiens</name>
    <name type="common">Northern house mosquito</name>
    <dbReference type="NCBI Taxonomy" id="38569"/>
    <lineage>
        <taxon>Eukaryota</taxon>
        <taxon>Metazoa</taxon>
        <taxon>Ecdysozoa</taxon>
        <taxon>Arthropoda</taxon>
        <taxon>Hexapoda</taxon>
        <taxon>Insecta</taxon>
        <taxon>Pterygota</taxon>
        <taxon>Neoptera</taxon>
        <taxon>Endopterygota</taxon>
        <taxon>Diptera</taxon>
        <taxon>Nematocera</taxon>
        <taxon>Culicoidea</taxon>
        <taxon>Culicidae</taxon>
        <taxon>Culicinae</taxon>
        <taxon>Culicini</taxon>
        <taxon>Culex</taxon>
        <taxon>Culex</taxon>
    </lineage>
</organism>
<evidence type="ECO:0000313" key="10">
    <source>
        <dbReference type="EMBL" id="KAL1382304.1"/>
    </source>
</evidence>
<feature type="domain" description="C2H2-type" evidence="9">
    <location>
        <begin position="223"/>
        <end position="251"/>
    </location>
</feature>
<feature type="domain" description="C2H2-type" evidence="9">
    <location>
        <begin position="252"/>
        <end position="274"/>
    </location>
</feature>
<evidence type="ECO:0000256" key="7">
    <source>
        <dbReference type="ARBA" id="ARBA00023242"/>
    </source>
</evidence>
<dbReference type="PANTHER" id="PTHR24404:SF110">
    <property type="entry name" value="C2H2-TYPE DOMAIN-CONTAINING PROTEIN"/>
    <property type="match status" value="1"/>
</dbReference>
<dbReference type="PROSITE" id="PS00028">
    <property type="entry name" value="ZINC_FINGER_C2H2_1"/>
    <property type="match status" value="2"/>
</dbReference>
<keyword evidence="6" id="KW-0238">DNA-binding</keyword>
<keyword evidence="11" id="KW-1185">Reference proteome</keyword>